<evidence type="ECO:0000256" key="1">
    <source>
        <dbReference type="ARBA" id="ARBA00004236"/>
    </source>
</evidence>
<evidence type="ECO:0000256" key="3">
    <source>
        <dbReference type="ARBA" id="ARBA00022475"/>
    </source>
</evidence>
<evidence type="ECO:0000256" key="2">
    <source>
        <dbReference type="ARBA" id="ARBA00010532"/>
    </source>
</evidence>
<dbReference type="PANTHER" id="PTHR11923:SF114">
    <property type="entry name" value="FI02050P-RELATED"/>
    <property type="match status" value="1"/>
</dbReference>
<keyword evidence="5 8" id="KW-1133">Transmembrane helix</keyword>
<accession>A0ABN7NM71</accession>
<evidence type="ECO:0000256" key="4">
    <source>
        <dbReference type="ARBA" id="ARBA00022692"/>
    </source>
</evidence>
<keyword evidence="3" id="KW-1003">Cell membrane</keyword>
<feature type="transmembrane region" description="Helical" evidence="8">
    <location>
        <begin position="63"/>
        <end position="86"/>
    </location>
</feature>
<comment type="subcellular location">
    <subcellularLocation>
        <location evidence="1">Cell membrane</location>
    </subcellularLocation>
</comment>
<reference evidence="9" key="1">
    <citation type="submission" date="2021-03" db="EMBL/GenBank/DDBJ databases">
        <authorList>
            <person name="Tran Van P."/>
        </authorList>
    </citation>
    <scope>NUCLEOTIDE SEQUENCE</scope>
</reference>
<keyword evidence="6 8" id="KW-0472">Membrane</keyword>
<keyword evidence="7" id="KW-0325">Glycoprotein</keyword>
<feature type="transmembrane region" description="Helical" evidence="8">
    <location>
        <begin position="39"/>
        <end position="57"/>
    </location>
</feature>
<proteinExistence type="inferred from homology"/>
<keyword evidence="4 8" id="KW-0812">Transmembrane</keyword>
<sequence>MQKEIDGDEVWRENTARKLKKQMEGVYNNMTGRGPLCHVIGRGLSLTLFVLVMTLSVRAQRAWLFGCGLALFPLGVALAGCWSLIFSKILSSQLGLTPHSTSYDMWKETPVPMYMEFYLFNWTNGYIFNSSADKATLARTKPSFEQLGPYVFRY</sequence>
<dbReference type="EMBL" id="CAJPIN010001156">
    <property type="protein sequence ID" value="CAG2054256.1"/>
    <property type="molecule type" value="Genomic_DNA"/>
</dbReference>
<dbReference type="Pfam" id="PF01130">
    <property type="entry name" value="CD36"/>
    <property type="match status" value="1"/>
</dbReference>
<evidence type="ECO:0000256" key="6">
    <source>
        <dbReference type="ARBA" id="ARBA00023136"/>
    </source>
</evidence>
<dbReference type="Proteomes" id="UP001153148">
    <property type="component" value="Unassembled WGS sequence"/>
</dbReference>
<evidence type="ECO:0000313" key="10">
    <source>
        <dbReference type="Proteomes" id="UP001153148"/>
    </source>
</evidence>
<evidence type="ECO:0000256" key="7">
    <source>
        <dbReference type="ARBA" id="ARBA00023180"/>
    </source>
</evidence>
<dbReference type="InterPro" id="IPR002159">
    <property type="entry name" value="CD36_fam"/>
</dbReference>
<evidence type="ECO:0000313" key="9">
    <source>
        <dbReference type="EMBL" id="CAG2054256.1"/>
    </source>
</evidence>
<comment type="caution">
    <text evidence="9">The sequence shown here is derived from an EMBL/GenBank/DDBJ whole genome shotgun (WGS) entry which is preliminary data.</text>
</comment>
<protein>
    <submittedName>
        <fullName evidence="9">Uncharacterized protein</fullName>
    </submittedName>
</protein>
<evidence type="ECO:0000256" key="8">
    <source>
        <dbReference type="SAM" id="Phobius"/>
    </source>
</evidence>
<dbReference type="PANTHER" id="PTHR11923">
    <property type="entry name" value="SCAVENGER RECEPTOR CLASS B TYPE-1 SR-B1"/>
    <property type="match status" value="1"/>
</dbReference>
<organism evidence="9 10">
    <name type="scientific">Timema podura</name>
    <name type="common">Walking stick</name>
    <dbReference type="NCBI Taxonomy" id="61482"/>
    <lineage>
        <taxon>Eukaryota</taxon>
        <taxon>Metazoa</taxon>
        <taxon>Ecdysozoa</taxon>
        <taxon>Arthropoda</taxon>
        <taxon>Hexapoda</taxon>
        <taxon>Insecta</taxon>
        <taxon>Pterygota</taxon>
        <taxon>Neoptera</taxon>
        <taxon>Polyneoptera</taxon>
        <taxon>Phasmatodea</taxon>
        <taxon>Timematodea</taxon>
        <taxon>Timematoidea</taxon>
        <taxon>Timematidae</taxon>
        <taxon>Timema</taxon>
    </lineage>
</organism>
<gene>
    <name evidence="9" type="ORF">TPAB3V08_LOCUS1289</name>
</gene>
<comment type="similarity">
    <text evidence="2">Belongs to the CD36 family.</text>
</comment>
<evidence type="ECO:0000256" key="5">
    <source>
        <dbReference type="ARBA" id="ARBA00022989"/>
    </source>
</evidence>
<name>A0ABN7NM71_TIMPD</name>
<keyword evidence="10" id="KW-1185">Reference proteome</keyword>